<accession>A0A0H2S7C8</accession>
<evidence type="ECO:0000256" key="1">
    <source>
        <dbReference type="SAM" id="Phobius"/>
    </source>
</evidence>
<keyword evidence="1" id="KW-1133">Transmembrane helix</keyword>
<reference evidence="2 3" key="1">
    <citation type="submission" date="2015-04" db="EMBL/GenBank/DDBJ databases">
        <title>Complete genome sequence of Schizopora paradoxa KUC8140, a cosmopolitan wood degrader in East Asia.</title>
        <authorList>
            <consortium name="DOE Joint Genome Institute"/>
            <person name="Min B."/>
            <person name="Park H."/>
            <person name="Jang Y."/>
            <person name="Kim J.-J."/>
            <person name="Kim K.H."/>
            <person name="Pangilinan J."/>
            <person name="Lipzen A."/>
            <person name="Riley R."/>
            <person name="Grigoriev I.V."/>
            <person name="Spatafora J.W."/>
            <person name="Choi I.-G."/>
        </authorList>
    </citation>
    <scope>NUCLEOTIDE SEQUENCE [LARGE SCALE GENOMIC DNA]</scope>
    <source>
        <strain evidence="2 3">KUC8140</strain>
    </source>
</reference>
<dbReference type="AlphaFoldDB" id="A0A0H2S7C8"/>
<name>A0A0H2S7C8_9AGAM</name>
<organism evidence="2 3">
    <name type="scientific">Schizopora paradoxa</name>
    <dbReference type="NCBI Taxonomy" id="27342"/>
    <lineage>
        <taxon>Eukaryota</taxon>
        <taxon>Fungi</taxon>
        <taxon>Dikarya</taxon>
        <taxon>Basidiomycota</taxon>
        <taxon>Agaricomycotina</taxon>
        <taxon>Agaricomycetes</taxon>
        <taxon>Hymenochaetales</taxon>
        <taxon>Schizoporaceae</taxon>
        <taxon>Schizopora</taxon>
    </lineage>
</organism>
<proteinExistence type="predicted"/>
<dbReference type="InParanoid" id="A0A0H2S7C8"/>
<sequence>MLPHSICSKAEMQKTIPSSASVLIFAIFPADGIARIYALCRRLCSRLHFEREKHQHRACQLLKNGSSRLWAWPWWRRIKGGGRELG</sequence>
<keyword evidence="3" id="KW-1185">Reference proteome</keyword>
<evidence type="ECO:0000313" key="3">
    <source>
        <dbReference type="Proteomes" id="UP000053477"/>
    </source>
</evidence>
<keyword evidence="1" id="KW-0812">Transmembrane</keyword>
<dbReference type="Proteomes" id="UP000053477">
    <property type="component" value="Unassembled WGS sequence"/>
</dbReference>
<evidence type="ECO:0000313" key="2">
    <source>
        <dbReference type="EMBL" id="KLO12761.1"/>
    </source>
</evidence>
<protein>
    <submittedName>
        <fullName evidence="2">Uncharacterized protein</fullName>
    </submittedName>
</protein>
<gene>
    <name evidence="2" type="ORF">SCHPADRAFT_929008</name>
</gene>
<keyword evidence="1" id="KW-0472">Membrane</keyword>
<feature type="transmembrane region" description="Helical" evidence="1">
    <location>
        <begin position="20"/>
        <end position="38"/>
    </location>
</feature>
<dbReference type="EMBL" id="KQ085971">
    <property type="protein sequence ID" value="KLO12761.1"/>
    <property type="molecule type" value="Genomic_DNA"/>
</dbReference>